<dbReference type="InterPro" id="IPR006629">
    <property type="entry name" value="LITAF"/>
</dbReference>
<dbReference type="GO" id="GO:0005634">
    <property type="term" value="C:nucleus"/>
    <property type="evidence" value="ECO:0007669"/>
    <property type="project" value="TreeGrafter"/>
</dbReference>
<evidence type="ECO:0000259" key="9">
    <source>
        <dbReference type="PROSITE" id="PS51837"/>
    </source>
</evidence>
<keyword evidence="7 8" id="KW-0472">Membrane</keyword>
<comment type="subcellular location">
    <subcellularLocation>
        <location evidence="1">Endosome membrane</location>
        <topology evidence="1">Peripheral membrane protein</topology>
        <orientation evidence="1">Cytoplasmic side</orientation>
    </subcellularLocation>
    <subcellularLocation>
        <location evidence="2">Late endosome membrane</location>
    </subcellularLocation>
    <subcellularLocation>
        <location evidence="3">Lysosome membrane</location>
        <topology evidence="3">Peripheral membrane protein</topology>
        <orientation evidence="3">Cytoplasmic side</orientation>
    </subcellularLocation>
</comment>
<evidence type="ECO:0000256" key="5">
    <source>
        <dbReference type="ARBA" id="ARBA00022723"/>
    </source>
</evidence>
<dbReference type="GO" id="GO:0098560">
    <property type="term" value="C:cytoplasmic side of late endosome membrane"/>
    <property type="evidence" value="ECO:0007669"/>
    <property type="project" value="TreeGrafter"/>
</dbReference>
<dbReference type="PANTHER" id="PTHR23292:SF45">
    <property type="entry name" value="LIPOPOLYSACCHARIDE-INDUCED TUMOR NECROSIS FACTOR-ALPHA FACTOR HOMOLOG"/>
    <property type="match status" value="1"/>
</dbReference>
<dbReference type="EMBL" id="JABFDY010000024">
    <property type="protein sequence ID" value="KAF7689312.1"/>
    <property type="molecule type" value="Genomic_DNA"/>
</dbReference>
<proteinExistence type="inferred from homology"/>
<keyword evidence="11" id="KW-1185">Reference proteome</keyword>
<evidence type="ECO:0000256" key="1">
    <source>
        <dbReference type="ARBA" id="ARBA00004125"/>
    </source>
</evidence>
<keyword evidence="5" id="KW-0479">Metal-binding</keyword>
<evidence type="ECO:0000256" key="3">
    <source>
        <dbReference type="ARBA" id="ARBA00004630"/>
    </source>
</evidence>
<evidence type="ECO:0000313" key="10">
    <source>
        <dbReference type="EMBL" id="KAF7689312.1"/>
    </source>
</evidence>
<feature type="transmembrane region" description="Helical" evidence="8">
    <location>
        <begin position="107"/>
        <end position="129"/>
    </location>
</feature>
<evidence type="ECO:0000256" key="7">
    <source>
        <dbReference type="ARBA" id="ARBA00023136"/>
    </source>
</evidence>
<comment type="caution">
    <text evidence="10">The sequence shown here is derived from an EMBL/GenBank/DDBJ whole genome shotgun (WGS) entry which is preliminary data.</text>
</comment>
<gene>
    <name evidence="10" type="ORF">HF521_012665</name>
</gene>
<dbReference type="PROSITE" id="PS51837">
    <property type="entry name" value="LITAF"/>
    <property type="match status" value="1"/>
</dbReference>
<name>A0A8T0ADY8_SILME</name>
<evidence type="ECO:0000256" key="2">
    <source>
        <dbReference type="ARBA" id="ARBA00004414"/>
    </source>
</evidence>
<dbReference type="PANTHER" id="PTHR23292">
    <property type="entry name" value="LIPOPOLYSACCHARIDE-INDUCED TUMOR NECROSIS FACTOR-ALPHA FACTOR"/>
    <property type="match status" value="1"/>
</dbReference>
<keyword evidence="8" id="KW-0812">Transmembrane</keyword>
<dbReference type="AlphaFoldDB" id="A0A8T0ADY8"/>
<evidence type="ECO:0000256" key="4">
    <source>
        <dbReference type="ARBA" id="ARBA00005975"/>
    </source>
</evidence>
<evidence type="ECO:0000313" key="11">
    <source>
        <dbReference type="Proteomes" id="UP000606274"/>
    </source>
</evidence>
<dbReference type="GO" id="GO:0098574">
    <property type="term" value="C:cytoplasmic side of lysosomal membrane"/>
    <property type="evidence" value="ECO:0007669"/>
    <property type="project" value="TreeGrafter"/>
</dbReference>
<organism evidence="10 11">
    <name type="scientific">Silurus meridionalis</name>
    <name type="common">Southern catfish</name>
    <name type="synonym">Silurus soldatovi meridionalis</name>
    <dbReference type="NCBI Taxonomy" id="175797"/>
    <lineage>
        <taxon>Eukaryota</taxon>
        <taxon>Metazoa</taxon>
        <taxon>Chordata</taxon>
        <taxon>Craniata</taxon>
        <taxon>Vertebrata</taxon>
        <taxon>Euteleostomi</taxon>
        <taxon>Actinopterygii</taxon>
        <taxon>Neopterygii</taxon>
        <taxon>Teleostei</taxon>
        <taxon>Ostariophysi</taxon>
        <taxon>Siluriformes</taxon>
        <taxon>Siluridae</taxon>
        <taxon>Silurus</taxon>
    </lineage>
</organism>
<protein>
    <recommendedName>
        <fullName evidence="9">LITAF domain-containing protein</fullName>
    </recommendedName>
</protein>
<feature type="domain" description="LITAF" evidence="9">
    <location>
        <begin position="67"/>
        <end position="153"/>
    </location>
</feature>
<dbReference type="Pfam" id="PF10601">
    <property type="entry name" value="zf-LITAF-like"/>
    <property type="match status" value="1"/>
</dbReference>
<dbReference type="OrthoDB" id="4713066at2759"/>
<accession>A0A8T0ADY8</accession>
<evidence type="ECO:0000256" key="6">
    <source>
        <dbReference type="ARBA" id="ARBA00022833"/>
    </source>
</evidence>
<dbReference type="Proteomes" id="UP000606274">
    <property type="component" value="Unassembled WGS sequence"/>
</dbReference>
<keyword evidence="8" id="KW-1133">Transmembrane helix</keyword>
<dbReference type="GO" id="GO:0008270">
    <property type="term" value="F:zinc ion binding"/>
    <property type="evidence" value="ECO:0007669"/>
    <property type="project" value="TreeGrafter"/>
</dbReference>
<reference evidence="10" key="1">
    <citation type="submission" date="2020-08" db="EMBL/GenBank/DDBJ databases">
        <title>Chromosome-level assembly of Southern catfish (Silurus meridionalis) provides insights into visual adaptation to the nocturnal and benthic lifestyles.</title>
        <authorList>
            <person name="Zhang Y."/>
            <person name="Wang D."/>
            <person name="Peng Z."/>
        </authorList>
    </citation>
    <scope>NUCLEOTIDE SEQUENCE</scope>
    <source>
        <strain evidence="10">SWU-2019-XX</strain>
        <tissue evidence="10">Muscle</tissue>
    </source>
</reference>
<keyword evidence="6" id="KW-0862">Zinc</keyword>
<dbReference type="SMART" id="SM00714">
    <property type="entry name" value="LITAF"/>
    <property type="match status" value="1"/>
</dbReference>
<dbReference type="InterPro" id="IPR037519">
    <property type="entry name" value="LITAF_fam"/>
</dbReference>
<sequence length="154" mass="17051">MMELNPPPPYPGSADPTFGVTSPPFTVAQDIMYPAPPKYSAAVVQPVPTIMQPDFAMVQSTTVIQSQPVMVVNPVVIQSGLRDIPAQIQCTYCQQQIITAIEPVNGLLVWIVFGVLCIFGFWPCCLIPFCVNSCKDVQHICPNCRNVLHIYRRM</sequence>
<comment type="similarity">
    <text evidence="4">Belongs to the CDIP1/LITAF family.</text>
</comment>
<evidence type="ECO:0000256" key="8">
    <source>
        <dbReference type="SAM" id="Phobius"/>
    </source>
</evidence>